<dbReference type="EMBL" id="AP012204">
    <property type="protein sequence ID" value="BAK36107.1"/>
    <property type="molecule type" value="Genomic_DNA"/>
</dbReference>
<gene>
    <name evidence="3" type="ordered locus">MLP_30930</name>
</gene>
<accession>F5XKN5</accession>
<dbReference type="InterPro" id="IPR026555">
    <property type="entry name" value="NSL3/Tex30"/>
</dbReference>
<dbReference type="InterPro" id="IPR046879">
    <property type="entry name" value="KANL3/Tex30_Abhydrolase"/>
</dbReference>
<proteinExistence type="predicted"/>
<protein>
    <recommendedName>
        <fullName evidence="2">KANL3/Tex30 alpha/beta hydrolase-like domain-containing protein</fullName>
    </recommendedName>
</protein>
<dbReference type="AlphaFoldDB" id="F5XKN5"/>
<reference evidence="3 4" key="1">
    <citation type="submission" date="2011-05" db="EMBL/GenBank/DDBJ databases">
        <title>Whole genome sequence of Microlunatus phosphovorus NM-1.</title>
        <authorList>
            <person name="Hosoyama A."/>
            <person name="Sasaki K."/>
            <person name="Harada T."/>
            <person name="Igarashi R."/>
            <person name="Kawakoshi A."/>
            <person name="Sasagawa M."/>
            <person name="Fukada J."/>
            <person name="Nakamura S."/>
            <person name="Katano Y."/>
            <person name="Hanada S."/>
            <person name="Kamagata Y."/>
            <person name="Nakamura N."/>
            <person name="Yamazaki S."/>
            <person name="Fujita N."/>
        </authorList>
    </citation>
    <scope>NUCLEOTIDE SEQUENCE [LARGE SCALE GENOMIC DNA]</scope>
    <source>
        <strain evidence="4">ATCC 700054 / DSM 10555 / JCM 9379 / NBRC 101784 / NCIMB 13414 / VKM Ac-1990 / NM-1</strain>
    </source>
</reference>
<dbReference type="Pfam" id="PF20408">
    <property type="entry name" value="Abhydrolase_11"/>
    <property type="match status" value="1"/>
</dbReference>
<name>F5XKN5_MICPN</name>
<dbReference type="STRING" id="1032480.MLP_30930"/>
<dbReference type="RefSeq" id="WP_013863971.1">
    <property type="nucleotide sequence ID" value="NC_015635.1"/>
</dbReference>
<evidence type="ECO:0000313" key="4">
    <source>
        <dbReference type="Proteomes" id="UP000007947"/>
    </source>
</evidence>
<dbReference type="ESTHER" id="micpn-f5xkn5">
    <property type="family name" value="NLS3-Tex30"/>
</dbReference>
<dbReference type="KEGG" id="mph:MLP_30930"/>
<dbReference type="HOGENOM" id="CLU_072792_3_0_11"/>
<dbReference type="SUPFAM" id="SSF53474">
    <property type="entry name" value="alpha/beta-Hydrolases"/>
    <property type="match status" value="1"/>
</dbReference>
<dbReference type="PANTHER" id="PTHR13136:SF11">
    <property type="entry name" value="TESTIS-EXPRESSED PROTEIN 30"/>
    <property type="match status" value="1"/>
</dbReference>
<keyword evidence="4" id="KW-1185">Reference proteome</keyword>
<dbReference type="eggNOG" id="COG3571">
    <property type="taxonomic scope" value="Bacteria"/>
</dbReference>
<feature type="region of interest" description="Disordered" evidence="1">
    <location>
        <begin position="1"/>
        <end position="22"/>
    </location>
</feature>
<evidence type="ECO:0000256" key="1">
    <source>
        <dbReference type="SAM" id="MobiDB-lite"/>
    </source>
</evidence>
<dbReference type="PANTHER" id="PTHR13136">
    <property type="entry name" value="TESTIS DEVELOPMENT PROTEIN PRTD"/>
    <property type="match status" value="1"/>
</dbReference>
<dbReference type="Proteomes" id="UP000007947">
    <property type="component" value="Chromosome"/>
</dbReference>
<evidence type="ECO:0000259" key="2">
    <source>
        <dbReference type="Pfam" id="PF20408"/>
    </source>
</evidence>
<sequence>MSPAAVSPAAGTTAYEVETPEGPGRWHLDLAASPRAAVALGHGAGGGVTAMDLALLAGALPAHGISVARFEQPWRLAGRKVATPPQRLDIAWLAAVEELVQRPGLAGLALIVGGRSAGARVACRTAEALGAVGVLCLAFPLHLPGRPEKSRLAELLAPTVPRLVLQGTRDTFGSAEELTSVLATAGAASGSGIEVVPVPGADHSFKTLARAEFRPADVRSLVVASALRLVETVSSARSG</sequence>
<dbReference type="InterPro" id="IPR029058">
    <property type="entry name" value="AB_hydrolase_fold"/>
</dbReference>
<organism evidence="3 4">
    <name type="scientific">Microlunatus phosphovorus (strain ATCC 700054 / DSM 10555 / JCM 9379 / NBRC 101784 / NCIMB 13414 / VKM Ac-1990 / NM-1)</name>
    <dbReference type="NCBI Taxonomy" id="1032480"/>
    <lineage>
        <taxon>Bacteria</taxon>
        <taxon>Bacillati</taxon>
        <taxon>Actinomycetota</taxon>
        <taxon>Actinomycetes</taxon>
        <taxon>Propionibacteriales</taxon>
        <taxon>Propionibacteriaceae</taxon>
        <taxon>Microlunatus</taxon>
    </lineage>
</organism>
<evidence type="ECO:0000313" key="3">
    <source>
        <dbReference type="EMBL" id="BAK36107.1"/>
    </source>
</evidence>
<feature type="domain" description="KANL3/Tex30 alpha/beta hydrolase-like" evidence="2">
    <location>
        <begin position="35"/>
        <end position="221"/>
    </location>
</feature>
<dbReference type="Gene3D" id="3.40.50.1820">
    <property type="entry name" value="alpha/beta hydrolase"/>
    <property type="match status" value="1"/>
</dbReference>